<evidence type="ECO:0000256" key="1">
    <source>
        <dbReference type="SAM" id="Phobius"/>
    </source>
</evidence>
<dbReference type="EMBL" id="CP003940">
    <property type="protein sequence ID" value="AFZ46670.1"/>
    <property type="molecule type" value="Genomic_DNA"/>
</dbReference>
<proteinExistence type="predicted"/>
<dbReference type="Pfam" id="PF02325">
    <property type="entry name" value="CCB3_YggT"/>
    <property type="match status" value="1"/>
</dbReference>
<sequence>MNHEPFEDNIEKEQQLRQEEEAYKLHKKERELKAKKRASTFAWIVNTIYILVGFLQVLLFIRFLLRLLGANPENQFAQFIYGISRPFMVPFATLFISPVSDDSLNPIGGSNVFDLNVIVAIIVYALLGWLGVSLVRYLYKRP</sequence>
<evidence type="ECO:0000313" key="3">
    <source>
        <dbReference type="Proteomes" id="UP000010483"/>
    </source>
</evidence>
<name>K9YJV8_CYASC</name>
<dbReference type="STRING" id="292563.Cyast_0694"/>
<dbReference type="KEGG" id="csn:Cyast_0694"/>
<keyword evidence="3" id="KW-1185">Reference proteome</keyword>
<keyword evidence="1" id="KW-0472">Membrane</keyword>
<dbReference type="GO" id="GO:0016020">
    <property type="term" value="C:membrane"/>
    <property type="evidence" value="ECO:0007669"/>
    <property type="project" value="InterPro"/>
</dbReference>
<dbReference type="BioCyc" id="CSTA292563:G1353-700-MONOMER"/>
<dbReference type="eggNOG" id="COG0762">
    <property type="taxonomic scope" value="Bacteria"/>
</dbReference>
<dbReference type="HOGENOM" id="CLU_145429_0_0_3"/>
<evidence type="ECO:0008006" key="4">
    <source>
        <dbReference type="Google" id="ProtNLM"/>
    </source>
</evidence>
<gene>
    <name evidence="2" type="ordered locus">Cyast_0694</name>
</gene>
<keyword evidence="1" id="KW-1133">Transmembrane helix</keyword>
<evidence type="ECO:0000313" key="2">
    <source>
        <dbReference type="EMBL" id="AFZ46670.1"/>
    </source>
</evidence>
<feature type="transmembrane region" description="Helical" evidence="1">
    <location>
        <begin position="117"/>
        <end position="139"/>
    </location>
</feature>
<protein>
    <recommendedName>
        <fullName evidence="4">YggT family protein</fullName>
    </recommendedName>
</protein>
<feature type="transmembrane region" description="Helical" evidence="1">
    <location>
        <begin position="41"/>
        <end position="64"/>
    </location>
</feature>
<keyword evidence="1" id="KW-0812">Transmembrane</keyword>
<accession>K9YJV8</accession>
<dbReference type="PATRIC" id="fig|292563.3.peg.727"/>
<organism evidence="2 3">
    <name type="scientific">Cyanobacterium stanieri (strain ATCC 29140 / PCC 7202)</name>
    <dbReference type="NCBI Taxonomy" id="292563"/>
    <lineage>
        <taxon>Bacteria</taxon>
        <taxon>Bacillati</taxon>
        <taxon>Cyanobacteriota</taxon>
        <taxon>Cyanophyceae</taxon>
        <taxon>Oscillatoriophycideae</taxon>
        <taxon>Chroococcales</taxon>
        <taxon>Geminocystaceae</taxon>
        <taxon>Cyanobacterium</taxon>
    </lineage>
</organism>
<reference evidence="3" key="1">
    <citation type="journal article" date="2013" name="Proc. Natl. Acad. Sci. U.S.A.">
        <title>Improving the coverage of the cyanobacterial phylum using diversity-driven genome sequencing.</title>
        <authorList>
            <person name="Shih P.M."/>
            <person name="Wu D."/>
            <person name="Latifi A."/>
            <person name="Axen S.D."/>
            <person name="Fewer D.P."/>
            <person name="Talla E."/>
            <person name="Calteau A."/>
            <person name="Cai F."/>
            <person name="Tandeau de Marsac N."/>
            <person name="Rippka R."/>
            <person name="Herdman M."/>
            <person name="Sivonen K."/>
            <person name="Coursin T."/>
            <person name="Laurent T."/>
            <person name="Goodwin L."/>
            <person name="Nolan M."/>
            <person name="Davenport K.W."/>
            <person name="Han C.S."/>
            <person name="Rubin E.M."/>
            <person name="Eisen J.A."/>
            <person name="Woyke T."/>
            <person name="Gugger M."/>
            <person name="Kerfeld C.A."/>
        </authorList>
    </citation>
    <scope>NUCLEOTIDE SEQUENCE [LARGE SCALE GENOMIC DNA]</scope>
    <source>
        <strain evidence="3">ATCC 29140 / PCC 7202</strain>
    </source>
</reference>
<dbReference type="InterPro" id="IPR003425">
    <property type="entry name" value="CCB3/YggT"/>
</dbReference>
<dbReference type="Proteomes" id="UP000010483">
    <property type="component" value="Chromosome"/>
</dbReference>
<dbReference type="AlphaFoldDB" id="K9YJV8"/>